<dbReference type="GO" id="GO:0051287">
    <property type="term" value="F:NAD binding"/>
    <property type="evidence" value="ECO:0007669"/>
    <property type="project" value="InterPro"/>
</dbReference>
<evidence type="ECO:0000259" key="6">
    <source>
        <dbReference type="Pfam" id="PF14833"/>
    </source>
</evidence>
<dbReference type="Pfam" id="PF03446">
    <property type="entry name" value="NAD_binding_2"/>
    <property type="match status" value="1"/>
</dbReference>
<dbReference type="eggNOG" id="COG2084">
    <property type="taxonomic scope" value="Bacteria"/>
</dbReference>
<dbReference type="InterPro" id="IPR006115">
    <property type="entry name" value="6PGDH_NADP-bd"/>
</dbReference>
<reference evidence="7 8" key="1">
    <citation type="submission" date="2017-06" db="EMBL/GenBank/DDBJ databases">
        <authorList>
            <consortium name="Pathogen Informatics"/>
        </authorList>
    </citation>
    <scope>NUCLEOTIDE SEQUENCE [LARGE SCALE GENOMIC DNA]</scope>
    <source>
        <strain evidence="7 8">NCTC10570</strain>
    </source>
</reference>
<evidence type="ECO:0000313" key="7">
    <source>
        <dbReference type="EMBL" id="SNV04687.1"/>
    </source>
</evidence>
<keyword evidence="2 7" id="KW-0560">Oxidoreductase</keyword>
<dbReference type="GO" id="GO:0043718">
    <property type="term" value="F:2-hydroxymethylglutarate dehydrogenase activity"/>
    <property type="evidence" value="ECO:0007669"/>
    <property type="project" value="UniProtKB-EC"/>
</dbReference>
<evidence type="ECO:0000256" key="2">
    <source>
        <dbReference type="ARBA" id="ARBA00023002"/>
    </source>
</evidence>
<evidence type="ECO:0000256" key="3">
    <source>
        <dbReference type="ARBA" id="ARBA00023027"/>
    </source>
</evidence>
<organism evidence="7 8">
    <name type="scientific">Megamonas hypermegale</name>
    <dbReference type="NCBI Taxonomy" id="158847"/>
    <lineage>
        <taxon>Bacteria</taxon>
        <taxon>Bacillati</taxon>
        <taxon>Bacillota</taxon>
        <taxon>Negativicutes</taxon>
        <taxon>Selenomonadales</taxon>
        <taxon>Selenomonadaceae</taxon>
        <taxon>Megamonas</taxon>
    </lineage>
</organism>
<proteinExistence type="inferred from homology"/>
<dbReference type="InterPro" id="IPR013328">
    <property type="entry name" value="6PGD_dom2"/>
</dbReference>
<dbReference type="Pfam" id="PF14833">
    <property type="entry name" value="NAD_binding_11"/>
    <property type="match status" value="1"/>
</dbReference>
<feature type="domain" description="3-hydroxyisobutyrate dehydrogenase-like NAD-binding" evidence="6">
    <location>
        <begin position="167"/>
        <end position="285"/>
    </location>
</feature>
<protein>
    <submittedName>
        <fullName evidence="7">2-(Hydroxymethyl)glutarate dehydrogenase</fullName>
        <ecNumber evidence="7">1.1.1.291</ecNumber>
    </submittedName>
</protein>
<dbReference type="PANTHER" id="PTHR43580">
    <property type="entry name" value="OXIDOREDUCTASE GLYR1-RELATED"/>
    <property type="match status" value="1"/>
</dbReference>
<dbReference type="InterPro" id="IPR036291">
    <property type="entry name" value="NAD(P)-bd_dom_sf"/>
</dbReference>
<evidence type="ECO:0000256" key="4">
    <source>
        <dbReference type="PIRSR" id="PIRSR000103-1"/>
    </source>
</evidence>
<feature type="domain" description="6-phosphogluconate dehydrogenase NADP-binding" evidence="5">
    <location>
        <begin position="2"/>
        <end position="162"/>
    </location>
</feature>
<evidence type="ECO:0000256" key="1">
    <source>
        <dbReference type="ARBA" id="ARBA00009080"/>
    </source>
</evidence>
<dbReference type="EMBL" id="LT906446">
    <property type="protein sequence ID" value="SNV04687.1"/>
    <property type="molecule type" value="Genomic_DNA"/>
</dbReference>
<evidence type="ECO:0000259" key="5">
    <source>
        <dbReference type="Pfam" id="PF03446"/>
    </source>
</evidence>
<dbReference type="InterPro" id="IPR008927">
    <property type="entry name" value="6-PGluconate_DH-like_C_sf"/>
</dbReference>
<dbReference type="Gene3D" id="3.40.50.720">
    <property type="entry name" value="NAD(P)-binding Rossmann-like Domain"/>
    <property type="match status" value="1"/>
</dbReference>
<sequence length="286" mass="31365">MKIGFIGIGLMGGPLARNLIRAGKDVYFFARNKEHIEKTLSAGPTGKLVNSTKDLADCDIIFTCLPLPQTVKSVMIEDDGLLNHMKPHSVYIDTSTIDPHTAGEIEAYAARKNIHYLGCTLGLGPAQAELAQEPIFAGGDRATFDRCKDILDIIGSPVHYLGGVKQAYAFKIISNMVGMTNLAVLAEGIHLAQRSGIDTNQFLELLAMTGGDSNQLHRRGPLIIEKDFANRFAVDLTLKDLTLGCDMAKKMNYTAQFTEKARDFYKQAKEEGYGKEDCCAVYKVLK</sequence>
<comment type="similarity">
    <text evidence="1">Belongs to the HIBADH-related family.</text>
</comment>
<dbReference type="InterPro" id="IPR051265">
    <property type="entry name" value="HIBADH-related_NP60_sf"/>
</dbReference>
<dbReference type="PANTHER" id="PTHR43580:SF2">
    <property type="entry name" value="CYTOKINE-LIKE NUCLEAR FACTOR N-PAC"/>
    <property type="match status" value="1"/>
</dbReference>
<gene>
    <name evidence="7" type="primary">Hgd_2</name>
    <name evidence="7" type="ORF">SAMEA4364220_02025</name>
</gene>
<dbReference type="EC" id="1.1.1.291" evidence="7"/>
<keyword evidence="3" id="KW-0520">NAD</keyword>
<dbReference type="SUPFAM" id="SSF51735">
    <property type="entry name" value="NAD(P)-binding Rossmann-fold domains"/>
    <property type="match status" value="1"/>
</dbReference>
<dbReference type="AlphaFoldDB" id="A0A239U3W6"/>
<dbReference type="SUPFAM" id="SSF48179">
    <property type="entry name" value="6-phosphogluconate dehydrogenase C-terminal domain-like"/>
    <property type="match status" value="1"/>
</dbReference>
<dbReference type="GO" id="GO:0050661">
    <property type="term" value="F:NADP binding"/>
    <property type="evidence" value="ECO:0007669"/>
    <property type="project" value="InterPro"/>
</dbReference>
<feature type="active site" evidence="4">
    <location>
        <position position="171"/>
    </location>
</feature>
<dbReference type="Gene3D" id="1.10.1040.10">
    <property type="entry name" value="N-(1-d-carboxylethyl)-l-norvaline Dehydrogenase, domain 2"/>
    <property type="match status" value="1"/>
</dbReference>
<dbReference type="InterPro" id="IPR015815">
    <property type="entry name" value="HIBADH-related"/>
</dbReference>
<dbReference type="InterPro" id="IPR029154">
    <property type="entry name" value="HIBADH-like_NADP-bd"/>
</dbReference>
<accession>A0A239U3W6</accession>
<evidence type="ECO:0000313" key="8">
    <source>
        <dbReference type="Proteomes" id="UP000215383"/>
    </source>
</evidence>
<keyword evidence="8" id="KW-1185">Reference proteome</keyword>
<dbReference type="PIRSF" id="PIRSF000103">
    <property type="entry name" value="HIBADH"/>
    <property type="match status" value="1"/>
</dbReference>
<name>A0A239U3W6_9FIRM</name>
<dbReference type="Proteomes" id="UP000215383">
    <property type="component" value="Chromosome 1"/>
</dbReference>